<dbReference type="PANTHER" id="PTHR43318">
    <property type="entry name" value="UDP-N-ACETYLGLUCOSAMINE 4,6-DEHYDRATASE"/>
    <property type="match status" value="1"/>
</dbReference>
<evidence type="ECO:0000313" key="4">
    <source>
        <dbReference type="EMBL" id="HGS05293.1"/>
    </source>
</evidence>
<dbReference type="Gene3D" id="3.40.50.720">
    <property type="entry name" value="NAD(P)-binding Rossmann-like Domain"/>
    <property type="match status" value="2"/>
</dbReference>
<dbReference type="SUPFAM" id="SSF51735">
    <property type="entry name" value="NAD(P)-binding Rossmann-fold domains"/>
    <property type="match status" value="1"/>
</dbReference>
<dbReference type="InterPro" id="IPR036291">
    <property type="entry name" value="NAD(P)-bd_dom_sf"/>
</dbReference>
<dbReference type="InterPro" id="IPR003869">
    <property type="entry name" value="Polysac_CapD-like"/>
</dbReference>
<name>A0A7V4LD34_9BACT</name>
<dbReference type="AlphaFoldDB" id="A0A7V4LD34"/>
<dbReference type="InterPro" id="IPR051203">
    <property type="entry name" value="Polysaccharide_Synthase-Rel"/>
</dbReference>
<keyword evidence="2" id="KW-0812">Transmembrane</keyword>
<feature type="transmembrane region" description="Helical" evidence="2">
    <location>
        <begin position="123"/>
        <end position="142"/>
    </location>
</feature>
<dbReference type="EMBL" id="DSXI01000358">
    <property type="protein sequence ID" value="HGS05293.1"/>
    <property type="molecule type" value="Genomic_DNA"/>
</dbReference>
<dbReference type="CDD" id="cd05237">
    <property type="entry name" value="UDP_invert_4-6DH_SDR_e"/>
    <property type="match status" value="1"/>
</dbReference>
<feature type="transmembrane region" description="Helical" evidence="2">
    <location>
        <begin position="61"/>
        <end position="79"/>
    </location>
</feature>
<gene>
    <name evidence="4" type="ORF">ENT08_06095</name>
</gene>
<dbReference type="Pfam" id="PF13727">
    <property type="entry name" value="CoA_binding_3"/>
    <property type="match status" value="1"/>
</dbReference>
<comment type="caution">
    <text evidence="4">The sequence shown here is derived from an EMBL/GenBank/DDBJ whole genome shotgun (WGS) entry which is preliminary data.</text>
</comment>
<accession>A0A7V4LD34</accession>
<keyword evidence="2" id="KW-1133">Transmembrane helix</keyword>
<evidence type="ECO:0000256" key="2">
    <source>
        <dbReference type="SAM" id="Phobius"/>
    </source>
</evidence>
<protein>
    <submittedName>
        <fullName evidence="4">Polysaccharide biosynthesis protein</fullName>
    </submittedName>
</protein>
<comment type="similarity">
    <text evidence="1">Belongs to the polysaccharide synthase family.</text>
</comment>
<feature type="domain" description="Polysaccharide biosynthesis protein CapD-like" evidence="3">
    <location>
        <begin position="300"/>
        <end position="582"/>
    </location>
</feature>
<sequence>MEQSAHAGQVSSHWLTPLVKYRIFLILAVNLGFFSLAYISSYLLRFDFLLPEEYYGVMLRTLPLVVLLQGLLFYYYDLFQGLWRFVSFEDLVNIVEATVLSQIFLANVNYFTQSWLGRIPLSIYFLDCLILIGLVGGSRMAVRYGRQRWLSPGRVPRPKSTIVVGPVQVAEPLVREMLRHPEALQPLALLDPLGESPGCRIHDILIIKGLQNAVALARRHGVQEFLVAWPEAPEEELTRLMTAAHAQGIKVKVVPSLPEVLAGKTRRIDIRDLDLLDLLHRPPVQVESDRIAGILRDRSILVSGGAGSIGSEISRQAAAFGPRTLILLDRAENSLLELEMALRRRFPDLKVVALVGSVNDREGVLHLCQEHRPEIIFHAAAYKHVPLMERAPLEAVYNNILGTRNLLQAALAAGAEKFVLISTDKAVNPTNIMGVSKAIAERYVQSINGVHPTRVVITRFGNVLGSAGSVIPLFQEQLLQGGPLTITHPEIERFFMTIPEAVQLVLQAAAMGEGGDVFVLNMGRSVKIRELAEKLILLAGKTPGKDIQMVYTGLRPGEKLYEELFNADEKPQPTAHPMILRATRPPDPPEVWEEGLAELEALVRRRDVAGVLARFQTLVPTYTPFEGGRA</sequence>
<dbReference type="PANTHER" id="PTHR43318:SF1">
    <property type="entry name" value="POLYSACCHARIDE BIOSYNTHESIS PROTEIN EPSC-RELATED"/>
    <property type="match status" value="1"/>
</dbReference>
<organism evidence="4">
    <name type="scientific">Desulfobacca acetoxidans</name>
    <dbReference type="NCBI Taxonomy" id="60893"/>
    <lineage>
        <taxon>Bacteria</taxon>
        <taxon>Pseudomonadati</taxon>
        <taxon>Thermodesulfobacteriota</taxon>
        <taxon>Desulfobaccia</taxon>
        <taxon>Desulfobaccales</taxon>
        <taxon>Desulfobaccaceae</taxon>
        <taxon>Desulfobacca</taxon>
    </lineage>
</organism>
<dbReference type="Pfam" id="PF02719">
    <property type="entry name" value="Polysacc_synt_2"/>
    <property type="match status" value="1"/>
</dbReference>
<evidence type="ECO:0000259" key="3">
    <source>
        <dbReference type="Pfam" id="PF02719"/>
    </source>
</evidence>
<feature type="transmembrane region" description="Helical" evidence="2">
    <location>
        <begin position="21"/>
        <end position="41"/>
    </location>
</feature>
<keyword evidence="2" id="KW-0472">Membrane</keyword>
<evidence type="ECO:0000256" key="1">
    <source>
        <dbReference type="ARBA" id="ARBA00007430"/>
    </source>
</evidence>
<reference evidence="4" key="1">
    <citation type="journal article" date="2020" name="mSystems">
        <title>Genome- and Community-Level Interaction Insights into Carbon Utilization and Element Cycling Functions of Hydrothermarchaeota in Hydrothermal Sediment.</title>
        <authorList>
            <person name="Zhou Z."/>
            <person name="Liu Y."/>
            <person name="Xu W."/>
            <person name="Pan J."/>
            <person name="Luo Z.H."/>
            <person name="Li M."/>
        </authorList>
    </citation>
    <scope>NUCLEOTIDE SEQUENCE [LARGE SCALE GENOMIC DNA]</scope>
    <source>
        <strain evidence="4">SpSt-548</strain>
    </source>
</reference>
<proteinExistence type="inferred from homology"/>